<name>A0ABS1WZP9_9GAMM</name>
<dbReference type="EMBL" id="JAEVLS010000003">
    <property type="protein sequence ID" value="MBM0106439.1"/>
    <property type="molecule type" value="Genomic_DNA"/>
</dbReference>
<protein>
    <recommendedName>
        <fullName evidence="3">Secreted protein</fullName>
    </recommendedName>
</protein>
<dbReference type="Proteomes" id="UP000661077">
    <property type="component" value="Unassembled WGS sequence"/>
</dbReference>
<accession>A0ABS1WZP9</accession>
<keyword evidence="2" id="KW-1185">Reference proteome</keyword>
<evidence type="ECO:0000313" key="2">
    <source>
        <dbReference type="Proteomes" id="UP000661077"/>
    </source>
</evidence>
<dbReference type="RefSeq" id="WP_203168542.1">
    <property type="nucleotide sequence ID" value="NZ_JAEVLS010000003.1"/>
</dbReference>
<comment type="caution">
    <text evidence="1">The sequence shown here is derived from an EMBL/GenBank/DDBJ whole genome shotgun (WGS) entry which is preliminary data.</text>
</comment>
<evidence type="ECO:0000313" key="1">
    <source>
        <dbReference type="EMBL" id="MBM0106439.1"/>
    </source>
</evidence>
<proteinExistence type="predicted"/>
<reference evidence="1 2" key="1">
    <citation type="journal article" date="2021" name="Int. J. Syst. Evol. Microbiol.">
        <title>Steroidobacter gossypii sp. nov., isolated from soil of cotton cropping field.</title>
        <authorList>
            <person name="Huang R."/>
            <person name="Yang S."/>
            <person name="Zhen C."/>
            <person name="Liu W."/>
        </authorList>
    </citation>
    <scope>NUCLEOTIDE SEQUENCE [LARGE SCALE GENOMIC DNA]</scope>
    <source>
        <strain evidence="1 2">S1-65</strain>
    </source>
</reference>
<gene>
    <name evidence="1" type="ORF">JM946_17040</name>
</gene>
<organism evidence="1 2">
    <name type="scientific">Steroidobacter gossypii</name>
    <dbReference type="NCBI Taxonomy" id="2805490"/>
    <lineage>
        <taxon>Bacteria</taxon>
        <taxon>Pseudomonadati</taxon>
        <taxon>Pseudomonadota</taxon>
        <taxon>Gammaproteobacteria</taxon>
        <taxon>Steroidobacterales</taxon>
        <taxon>Steroidobacteraceae</taxon>
        <taxon>Steroidobacter</taxon>
    </lineage>
</organism>
<sequence>MLCVWMVAFASHIHSGDELPSNGPSTACSFCLSLPAGAPAPTPTALSRLVLVAIEAVVQIGVPQIAFDLPTFYLSQGPPAL</sequence>
<evidence type="ECO:0008006" key="3">
    <source>
        <dbReference type="Google" id="ProtNLM"/>
    </source>
</evidence>